<protein>
    <submittedName>
        <fullName evidence="6">LysR family transcriptional regulator</fullName>
    </submittedName>
</protein>
<evidence type="ECO:0000259" key="5">
    <source>
        <dbReference type="PROSITE" id="PS50931"/>
    </source>
</evidence>
<dbReference type="PANTHER" id="PTHR30126">
    <property type="entry name" value="HTH-TYPE TRANSCRIPTIONAL REGULATOR"/>
    <property type="match status" value="1"/>
</dbReference>
<evidence type="ECO:0000313" key="7">
    <source>
        <dbReference type="Proteomes" id="UP001501671"/>
    </source>
</evidence>
<evidence type="ECO:0000256" key="4">
    <source>
        <dbReference type="ARBA" id="ARBA00023163"/>
    </source>
</evidence>
<dbReference type="InterPro" id="IPR005119">
    <property type="entry name" value="LysR_subst-bd"/>
</dbReference>
<accession>A0ABP8H023</accession>
<dbReference type="InterPro" id="IPR036390">
    <property type="entry name" value="WH_DNA-bd_sf"/>
</dbReference>
<dbReference type="SUPFAM" id="SSF46785">
    <property type="entry name" value="Winged helix' DNA-binding domain"/>
    <property type="match status" value="1"/>
</dbReference>
<reference evidence="7" key="1">
    <citation type="journal article" date="2019" name="Int. J. Syst. Evol. Microbiol.">
        <title>The Global Catalogue of Microorganisms (GCM) 10K type strain sequencing project: providing services to taxonomists for standard genome sequencing and annotation.</title>
        <authorList>
            <consortium name="The Broad Institute Genomics Platform"/>
            <consortium name="The Broad Institute Genome Sequencing Center for Infectious Disease"/>
            <person name="Wu L."/>
            <person name="Ma J."/>
        </authorList>
    </citation>
    <scope>NUCLEOTIDE SEQUENCE [LARGE SCALE GENOMIC DNA]</scope>
    <source>
        <strain evidence="7">JCM 17666</strain>
    </source>
</reference>
<comment type="caution">
    <text evidence="6">The sequence shown here is derived from an EMBL/GenBank/DDBJ whole genome shotgun (WGS) entry which is preliminary data.</text>
</comment>
<evidence type="ECO:0000256" key="2">
    <source>
        <dbReference type="ARBA" id="ARBA00023015"/>
    </source>
</evidence>
<evidence type="ECO:0000313" key="6">
    <source>
        <dbReference type="EMBL" id="GAA4332229.1"/>
    </source>
</evidence>
<dbReference type="Gene3D" id="1.10.10.10">
    <property type="entry name" value="Winged helix-like DNA-binding domain superfamily/Winged helix DNA-binding domain"/>
    <property type="match status" value="1"/>
</dbReference>
<evidence type="ECO:0000256" key="1">
    <source>
        <dbReference type="ARBA" id="ARBA00009437"/>
    </source>
</evidence>
<dbReference type="Proteomes" id="UP001501671">
    <property type="component" value="Unassembled WGS sequence"/>
</dbReference>
<dbReference type="Pfam" id="PF03466">
    <property type="entry name" value="LysR_substrate"/>
    <property type="match status" value="1"/>
</dbReference>
<dbReference type="PROSITE" id="PS50931">
    <property type="entry name" value="HTH_LYSR"/>
    <property type="match status" value="1"/>
</dbReference>
<dbReference type="EMBL" id="BAABFO010000009">
    <property type="protein sequence ID" value="GAA4332229.1"/>
    <property type="molecule type" value="Genomic_DNA"/>
</dbReference>
<keyword evidence="4" id="KW-0804">Transcription</keyword>
<organism evidence="6 7">
    <name type="scientific">Pigmentiphaga soli</name>
    <dbReference type="NCBI Taxonomy" id="1007095"/>
    <lineage>
        <taxon>Bacteria</taxon>
        <taxon>Pseudomonadati</taxon>
        <taxon>Pseudomonadota</taxon>
        <taxon>Betaproteobacteria</taxon>
        <taxon>Burkholderiales</taxon>
        <taxon>Alcaligenaceae</taxon>
        <taxon>Pigmentiphaga</taxon>
    </lineage>
</organism>
<proteinExistence type="inferred from homology"/>
<dbReference type="InterPro" id="IPR036388">
    <property type="entry name" value="WH-like_DNA-bd_sf"/>
</dbReference>
<keyword evidence="2" id="KW-0805">Transcription regulation</keyword>
<feature type="domain" description="HTH lysR-type" evidence="5">
    <location>
        <begin position="1"/>
        <end position="60"/>
    </location>
</feature>
<evidence type="ECO:0000256" key="3">
    <source>
        <dbReference type="ARBA" id="ARBA00023125"/>
    </source>
</evidence>
<gene>
    <name evidence="6" type="ORF">GCM10023144_21930</name>
</gene>
<dbReference type="RefSeq" id="WP_345249273.1">
    <property type="nucleotide sequence ID" value="NZ_BAABFO010000009.1"/>
</dbReference>
<keyword evidence="7" id="KW-1185">Reference proteome</keyword>
<name>A0ABP8H023_9BURK</name>
<keyword evidence="3" id="KW-0238">DNA-binding</keyword>
<dbReference type="SUPFAM" id="SSF53850">
    <property type="entry name" value="Periplasmic binding protein-like II"/>
    <property type="match status" value="1"/>
</dbReference>
<dbReference type="PANTHER" id="PTHR30126:SF39">
    <property type="entry name" value="HTH-TYPE TRANSCRIPTIONAL REGULATOR CYSL"/>
    <property type="match status" value="1"/>
</dbReference>
<dbReference type="Gene3D" id="3.40.190.10">
    <property type="entry name" value="Periplasmic binding protein-like II"/>
    <property type="match status" value="2"/>
</dbReference>
<dbReference type="InterPro" id="IPR000847">
    <property type="entry name" value="LysR_HTH_N"/>
</dbReference>
<dbReference type="PRINTS" id="PR00039">
    <property type="entry name" value="HTHLYSR"/>
</dbReference>
<dbReference type="Pfam" id="PF00126">
    <property type="entry name" value="HTH_1"/>
    <property type="match status" value="1"/>
</dbReference>
<comment type="similarity">
    <text evidence="1">Belongs to the LysR transcriptional regulatory family.</text>
</comment>
<sequence length="302" mass="31917">MRIVADHLLALAAVARTGSLTAAGNELGKTQPAVSAQLRELADSVGTPLFLRHRYGVTLTREAETLLPYAEACARAVEGANQAVVRLKGLEVGSLHLLASTSTAVYFLPPVLSSFHAGYPGIDIKISRHQAESAIEALKRGQGDLAVVRCAPALLSKLPPNLVAEHLMKDDTVLVVPHGHKLARFKSVDLRKLDGLDIVSREPGSATQGLVDRLVASAGARLNVKFQTVGVEGVKEAILRGFGAGFLSRLSVERDVANGTLVAIPIKSSRAHQVIAVIHPTSGHRAPAGSRFVTALLESVRS</sequence>